<accession>X1NGY1</accession>
<dbReference type="EMBL" id="BARV01006933">
    <property type="protein sequence ID" value="GAI17934.1"/>
    <property type="molecule type" value="Genomic_DNA"/>
</dbReference>
<name>X1NGY1_9ZZZZ</name>
<sequence length="43" mass="4602">LVTYFGQDSDTEVIVLYVEGLEQPQAAYQGCPAGDQAKANRGV</sequence>
<gene>
    <name evidence="1" type="ORF">S06H3_14185</name>
</gene>
<protein>
    <submittedName>
        <fullName evidence="1">Uncharacterized protein</fullName>
    </submittedName>
</protein>
<comment type="caution">
    <text evidence="1">The sequence shown here is derived from an EMBL/GenBank/DDBJ whole genome shotgun (WGS) entry which is preliminary data.</text>
</comment>
<feature type="non-terminal residue" evidence="1">
    <location>
        <position position="1"/>
    </location>
</feature>
<dbReference type="AlphaFoldDB" id="X1NGY1"/>
<evidence type="ECO:0000313" key="1">
    <source>
        <dbReference type="EMBL" id="GAI17934.1"/>
    </source>
</evidence>
<organism evidence="1">
    <name type="scientific">marine sediment metagenome</name>
    <dbReference type="NCBI Taxonomy" id="412755"/>
    <lineage>
        <taxon>unclassified sequences</taxon>
        <taxon>metagenomes</taxon>
        <taxon>ecological metagenomes</taxon>
    </lineage>
</organism>
<reference evidence="1" key="1">
    <citation type="journal article" date="2014" name="Front. Microbiol.">
        <title>High frequency of phylogenetically diverse reductive dehalogenase-homologous genes in deep subseafloor sedimentary metagenomes.</title>
        <authorList>
            <person name="Kawai M."/>
            <person name="Futagami T."/>
            <person name="Toyoda A."/>
            <person name="Takaki Y."/>
            <person name="Nishi S."/>
            <person name="Hori S."/>
            <person name="Arai W."/>
            <person name="Tsubouchi T."/>
            <person name="Morono Y."/>
            <person name="Uchiyama I."/>
            <person name="Ito T."/>
            <person name="Fujiyama A."/>
            <person name="Inagaki F."/>
            <person name="Takami H."/>
        </authorList>
    </citation>
    <scope>NUCLEOTIDE SEQUENCE</scope>
    <source>
        <strain evidence="1">Expedition CK06-06</strain>
    </source>
</reference>
<proteinExistence type="predicted"/>